<evidence type="ECO:0000313" key="1">
    <source>
        <dbReference type="EMBL" id="ACB36297.1"/>
    </source>
</evidence>
<dbReference type="PROSITE" id="PS51318">
    <property type="entry name" value="TAT"/>
    <property type="match status" value="1"/>
</dbReference>
<evidence type="ECO:0000313" key="2">
    <source>
        <dbReference type="Proteomes" id="UP000001693"/>
    </source>
</evidence>
<evidence type="ECO:0008006" key="3">
    <source>
        <dbReference type="Google" id="ProtNLM"/>
    </source>
</evidence>
<dbReference type="Proteomes" id="UP000001693">
    <property type="component" value="Chromosome"/>
</dbReference>
<reference evidence="1 2" key="1">
    <citation type="submission" date="2008-03" db="EMBL/GenBank/DDBJ databases">
        <title>Complete sequence of Leptothrix cholodnii SP-6.</title>
        <authorList>
            <consortium name="US DOE Joint Genome Institute"/>
            <person name="Copeland A."/>
            <person name="Lucas S."/>
            <person name="Lapidus A."/>
            <person name="Glavina del Rio T."/>
            <person name="Dalin E."/>
            <person name="Tice H."/>
            <person name="Bruce D."/>
            <person name="Goodwin L."/>
            <person name="Pitluck S."/>
            <person name="Chertkov O."/>
            <person name="Brettin T."/>
            <person name="Detter J.C."/>
            <person name="Han C."/>
            <person name="Kuske C.R."/>
            <person name="Schmutz J."/>
            <person name="Larimer F."/>
            <person name="Land M."/>
            <person name="Hauser L."/>
            <person name="Kyrpides N."/>
            <person name="Lykidis A."/>
            <person name="Emerson D."/>
            <person name="Richardson P."/>
        </authorList>
    </citation>
    <scope>NUCLEOTIDE SEQUENCE [LARGE SCALE GENOMIC DNA]</scope>
    <source>
        <strain evidence="2">ATCC 51168 / LMG 8142 / SP-6</strain>
    </source>
</reference>
<protein>
    <recommendedName>
        <fullName evidence="3">DUF4197 domain-containing protein</fullName>
    </recommendedName>
</protein>
<dbReference type="eggNOG" id="ENOG502Z7PK">
    <property type="taxonomic scope" value="Bacteria"/>
</dbReference>
<keyword evidence="2" id="KW-1185">Reference proteome</keyword>
<organism evidence="1 2">
    <name type="scientific">Leptothrix cholodnii (strain ATCC 51168 / LMG 8142 / SP-6)</name>
    <name type="common">Leptothrix discophora (strain SP-6)</name>
    <dbReference type="NCBI Taxonomy" id="395495"/>
    <lineage>
        <taxon>Bacteria</taxon>
        <taxon>Pseudomonadati</taxon>
        <taxon>Pseudomonadota</taxon>
        <taxon>Betaproteobacteria</taxon>
        <taxon>Burkholderiales</taxon>
        <taxon>Sphaerotilaceae</taxon>
        <taxon>Leptothrix</taxon>
    </lineage>
</organism>
<dbReference type="InterPro" id="IPR006311">
    <property type="entry name" value="TAT_signal"/>
</dbReference>
<dbReference type="KEGG" id="lch:Lcho_4045"/>
<name>B1XWU8_LEPCP</name>
<dbReference type="HOGENOM" id="CLU_085032_1_0_4"/>
<dbReference type="AlphaFoldDB" id="B1XWU8"/>
<dbReference type="RefSeq" id="WP_012349040.1">
    <property type="nucleotide sequence ID" value="NC_010524.1"/>
</dbReference>
<dbReference type="EMBL" id="CP001013">
    <property type="protein sequence ID" value="ACB36297.1"/>
    <property type="molecule type" value="Genomic_DNA"/>
</dbReference>
<sequence precursor="true">MHTQPDPHLAGQRRQLIRWLAAMACTGGLGAARAATPSAADATAGLRAALEFGAKAAVAQLGRTDGFLANPLVHIPLPDTLQRAAKLLRATGQGKRLDELETAMNRAAELAVPEAQTLLIDAVKSMTVDDAAQILRGSDTAVTEFFAGRTREPLAEKFLPIVSAATEQVSLARKYNAVASRASRFGLLSAENANLQQFVTGKALDGLYKMIGEEEKKIRQDPVATGQAILQSVFGALKK</sequence>
<dbReference type="Pfam" id="PF13852">
    <property type="entry name" value="DUF4197"/>
    <property type="match status" value="1"/>
</dbReference>
<dbReference type="InterPro" id="IPR025245">
    <property type="entry name" value="DUF4197"/>
</dbReference>
<gene>
    <name evidence="1" type="ordered locus">Lcho_4045</name>
</gene>
<accession>B1XWU8</accession>
<proteinExistence type="predicted"/>